<feature type="compositionally biased region" description="Basic residues" evidence="1">
    <location>
        <begin position="1"/>
        <end position="10"/>
    </location>
</feature>
<organism evidence="2">
    <name type="scientific">uncultured Thermomicrobiales bacterium</name>
    <dbReference type="NCBI Taxonomy" id="1645740"/>
    <lineage>
        <taxon>Bacteria</taxon>
        <taxon>Pseudomonadati</taxon>
        <taxon>Thermomicrobiota</taxon>
        <taxon>Thermomicrobia</taxon>
        <taxon>Thermomicrobiales</taxon>
        <taxon>environmental samples</taxon>
    </lineage>
</organism>
<protein>
    <submittedName>
        <fullName evidence="2">Uncharacterized protein</fullName>
    </submittedName>
</protein>
<dbReference type="EMBL" id="CADCWL010000207">
    <property type="protein sequence ID" value="CAA9579302.1"/>
    <property type="molecule type" value="Genomic_DNA"/>
</dbReference>
<reference evidence="2" key="1">
    <citation type="submission" date="2020-02" db="EMBL/GenBank/DDBJ databases">
        <authorList>
            <person name="Meier V. D."/>
        </authorList>
    </citation>
    <scope>NUCLEOTIDE SEQUENCE</scope>
    <source>
        <strain evidence="2">AVDCRST_MAG19</strain>
    </source>
</reference>
<dbReference type="AlphaFoldDB" id="A0A6J4VL55"/>
<feature type="non-terminal residue" evidence="2">
    <location>
        <position position="1"/>
    </location>
</feature>
<feature type="compositionally biased region" description="Low complexity" evidence="1">
    <location>
        <begin position="46"/>
        <end position="63"/>
    </location>
</feature>
<evidence type="ECO:0000313" key="2">
    <source>
        <dbReference type="EMBL" id="CAA9579302.1"/>
    </source>
</evidence>
<accession>A0A6J4VL55</accession>
<sequence>WQRCSSCHRRTGADCPRGGSTSGSEPSGCRTRRRRFTGLSMASCRPTPSAPTAPTTAGSTATSLPGPTVSANGPAP</sequence>
<gene>
    <name evidence="2" type="ORF">AVDCRST_MAG19-3677</name>
</gene>
<name>A0A6J4VL55_9BACT</name>
<feature type="non-terminal residue" evidence="2">
    <location>
        <position position="76"/>
    </location>
</feature>
<feature type="region of interest" description="Disordered" evidence="1">
    <location>
        <begin position="1"/>
        <end position="76"/>
    </location>
</feature>
<proteinExistence type="predicted"/>
<evidence type="ECO:0000256" key="1">
    <source>
        <dbReference type="SAM" id="MobiDB-lite"/>
    </source>
</evidence>